<sequence>MICAILATALIAPSLSAQPVRDTEKRNVQDTAAQMRESQSSDRATLWGLSVEEWERYESIMSGPRGTWSPGMDPVMVLGIHARTEEERRRYAEIYARQEYARVEEELAFQRAYSEAFRTLYPVAPFLDSSRIPAPEERTGQSGLTLGLGDRVVMYTMMEGCAACDGALESVLRHVGAVRGAGLDIFLVGSAGDDDAIRRWAARHSIPPEKVRSRQITLNHDGGSLASLGYQDRPMPVLLHRSMEGNRLIGLADLR</sequence>
<accession>A0A1V3NUL4</accession>
<dbReference type="EMBL" id="MVBK01000001">
    <property type="protein sequence ID" value="OOG28829.1"/>
    <property type="molecule type" value="Genomic_DNA"/>
</dbReference>
<dbReference type="STRING" id="108003.B1C78_00385"/>
<name>A0A1V3NUL4_9GAMM</name>
<keyword evidence="3" id="KW-1185">Reference proteome</keyword>
<dbReference type="AlphaFoldDB" id="A0A1V3NUL4"/>
<keyword evidence="1" id="KW-0732">Signal</keyword>
<feature type="chain" id="PRO_5012437687" evidence="1">
    <location>
        <begin position="18"/>
        <end position="255"/>
    </location>
</feature>
<organism evidence="2 3">
    <name type="scientific">Thioalkalivibrio denitrificans</name>
    <dbReference type="NCBI Taxonomy" id="108003"/>
    <lineage>
        <taxon>Bacteria</taxon>
        <taxon>Pseudomonadati</taxon>
        <taxon>Pseudomonadota</taxon>
        <taxon>Gammaproteobacteria</taxon>
        <taxon>Chromatiales</taxon>
        <taxon>Ectothiorhodospiraceae</taxon>
        <taxon>Thioalkalivibrio</taxon>
    </lineage>
</organism>
<dbReference type="NCBIfam" id="TIGR03759">
    <property type="entry name" value="conj_TIGR03759"/>
    <property type="match status" value="1"/>
</dbReference>
<evidence type="ECO:0000313" key="2">
    <source>
        <dbReference type="EMBL" id="OOG28829.1"/>
    </source>
</evidence>
<feature type="signal peptide" evidence="1">
    <location>
        <begin position="1"/>
        <end position="17"/>
    </location>
</feature>
<protein>
    <submittedName>
        <fullName evidence="2">Integrating conjugative element protein</fullName>
    </submittedName>
</protein>
<dbReference type="InterPro" id="IPR022293">
    <property type="entry name" value="Integrating-conj_element"/>
</dbReference>
<dbReference type="Proteomes" id="UP000189462">
    <property type="component" value="Unassembled WGS sequence"/>
</dbReference>
<evidence type="ECO:0000313" key="3">
    <source>
        <dbReference type="Proteomes" id="UP000189462"/>
    </source>
</evidence>
<comment type="caution">
    <text evidence="2">The sequence shown here is derived from an EMBL/GenBank/DDBJ whole genome shotgun (WGS) entry which is preliminary data.</text>
</comment>
<proteinExistence type="predicted"/>
<evidence type="ECO:0000256" key="1">
    <source>
        <dbReference type="SAM" id="SignalP"/>
    </source>
</evidence>
<gene>
    <name evidence="2" type="ORF">B1C78_00385</name>
</gene>
<reference evidence="2 3" key="1">
    <citation type="submission" date="2017-02" db="EMBL/GenBank/DDBJ databases">
        <title>Genomic diversity within the haloalkaliphilic genus Thioalkalivibrio.</title>
        <authorList>
            <person name="Ahn A.-C."/>
            <person name="Meier-Kolthoff J."/>
            <person name="Overmars L."/>
            <person name="Richter M."/>
            <person name="Woyke T."/>
            <person name="Sorokin D.Y."/>
            <person name="Muyzer G."/>
        </authorList>
    </citation>
    <scope>NUCLEOTIDE SEQUENCE [LARGE SCALE GENOMIC DNA]</scope>
    <source>
        <strain evidence="2 3">ALJD</strain>
    </source>
</reference>